<organism evidence="1 2">
    <name type="scientific">Brachybacterium muris UCD-AY4</name>
    <dbReference type="NCBI Taxonomy" id="1249481"/>
    <lineage>
        <taxon>Bacteria</taxon>
        <taxon>Bacillati</taxon>
        <taxon>Actinomycetota</taxon>
        <taxon>Actinomycetes</taxon>
        <taxon>Micrococcales</taxon>
        <taxon>Dermabacteraceae</taxon>
        <taxon>Brachybacterium</taxon>
    </lineage>
</organism>
<dbReference type="HOGENOM" id="CLU_136716_3_2_11"/>
<evidence type="ECO:0000313" key="1">
    <source>
        <dbReference type="EMBL" id="EYT48289.1"/>
    </source>
</evidence>
<dbReference type="SUPFAM" id="SSF46785">
    <property type="entry name" value="Winged helix' DNA-binding domain"/>
    <property type="match status" value="1"/>
</dbReference>
<gene>
    <name evidence="1" type="ORF">D641_0112555</name>
</gene>
<keyword evidence="1" id="KW-0808">Transferase</keyword>
<dbReference type="InterPro" id="IPR021660">
    <property type="entry name" value="DUF3253"/>
</dbReference>
<reference evidence="1 2" key="1">
    <citation type="journal article" date="2013" name="Genome Announc.">
        <title>Draft genome sequence of an Actinobacterium, Brachybacterium muris strain UCD-AY4.</title>
        <authorList>
            <person name="Lo J.R."/>
            <person name="Lang J.M."/>
            <person name="Darling A.E."/>
            <person name="Eisen J.A."/>
            <person name="Coil D.A."/>
        </authorList>
    </citation>
    <scope>NUCLEOTIDE SEQUENCE [LARGE SCALE GENOMIC DNA]</scope>
    <source>
        <strain evidence="1 2">UCD-AY4</strain>
    </source>
</reference>
<dbReference type="InterPro" id="IPR036388">
    <property type="entry name" value="WH-like_DNA-bd_sf"/>
</dbReference>
<dbReference type="InterPro" id="IPR036390">
    <property type="entry name" value="WH_DNA-bd_sf"/>
</dbReference>
<name>A0A022KVZ9_9MICO</name>
<dbReference type="AlphaFoldDB" id="A0A022KVZ9"/>
<dbReference type="Gene3D" id="1.10.10.10">
    <property type="entry name" value="Winged helix-like DNA-binding domain superfamily/Winged helix DNA-binding domain"/>
    <property type="match status" value="1"/>
</dbReference>
<dbReference type="Proteomes" id="UP000019754">
    <property type="component" value="Unassembled WGS sequence"/>
</dbReference>
<accession>A0A022KVZ9</accession>
<keyword evidence="2" id="KW-1185">Reference proteome</keyword>
<protein>
    <submittedName>
        <fullName evidence="1">S-adenosylmethionine tRNA ribosyltransferase</fullName>
    </submittedName>
</protein>
<dbReference type="GO" id="GO:0016740">
    <property type="term" value="F:transferase activity"/>
    <property type="evidence" value="ECO:0007669"/>
    <property type="project" value="UniProtKB-KW"/>
</dbReference>
<dbReference type="EMBL" id="AORC01000016">
    <property type="protein sequence ID" value="EYT48289.1"/>
    <property type="molecule type" value="Genomic_DNA"/>
</dbReference>
<dbReference type="OrthoDB" id="34459at2"/>
<comment type="caution">
    <text evidence="1">The sequence shown here is derived from an EMBL/GenBank/DDBJ whole genome shotgun (WGS) entry which is preliminary data.</text>
</comment>
<proteinExistence type="predicted"/>
<evidence type="ECO:0000313" key="2">
    <source>
        <dbReference type="Proteomes" id="UP000019754"/>
    </source>
</evidence>
<dbReference type="STRING" id="1249481.D641_0112555"/>
<dbReference type="RefSeq" id="WP_017823854.1">
    <property type="nucleotide sequence ID" value="NZ_AORC01000016.1"/>
</dbReference>
<dbReference type="Pfam" id="PF11625">
    <property type="entry name" value="DUF3253"/>
    <property type="match status" value="1"/>
</dbReference>
<sequence length="97" mass="10355">MTSREDIERTTIDILGARDAHSSICPSEVARELESEQWRGLMDPVREVAASLATAGTIEVTQGGTVVDIATARGPVRLRRGSAWAGSPERPDPDPAS</sequence>